<evidence type="ECO:0008006" key="3">
    <source>
        <dbReference type="Google" id="ProtNLM"/>
    </source>
</evidence>
<dbReference type="RefSeq" id="WP_108885658.1">
    <property type="nucleotide sequence ID" value="NZ_OMOJ01000002.1"/>
</dbReference>
<dbReference type="Proteomes" id="UP000244904">
    <property type="component" value="Unassembled WGS sequence"/>
</dbReference>
<reference evidence="2" key="1">
    <citation type="submission" date="2018-03" db="EMBL/GenBank/DDBJ databases">
        <authorList>
            <person name="Rodrigo-Torres L."/>
            <person name="Arahal R. D."/>
            <person name="Lucena T."/>
        </authorList>
    </citation>
    <scope>NUCLEOTIDE SEQUENCE [LARGE SCALE GENOMIC DNA]</scope>
    <source>
        <strain evidence="2">CECT 8871</strain>
    </source>
</reference>
<protein>
    <recommendedName>
        <fullName evidence="3">DUF4336 domain-containing protein</fullName>
    </recommendedName>
</protein>
<name>A0A2R8AUX2_9RHOB</name>
<dbReference type="OrthoDB" id="450111at2"/>
<gene>
    <name evidence="1" type="ORF">PRI8871_01622</name>
</gene>
<sequence length="228" mass="24850">MLHEFAHDIWLADGPEIIGAVGFAFPTRMAVIRTDRGLLIWSPIAPDDALMAQIAELGEVGFLLAPNTLHVTYLAQWAAAYPKAQIVGAPGVAAKCPDLPVTELSGASFGGWGPCLSHQLIHGNAIVLEAVLFHHASGTVIFTDLLQNMPKGWYKGWRAVVARLDKMVGMEPAVPRKFRMAFTDRNVARCDMSAVLSWPIQRVVMAHGTPVEADGGAFLRRAFSWLLR</sequence>
<proteinExistence type="predicted"/>
<dbReference type="InterPro" id="IPR025638">
    <property type="entry name" value="DUF4336"/>
</dbReference>
<organism evidence="1 2">
    <name type="scientific">Pseudoprimorskyibacter insulae</name>
    <dbReference type="NCBI Taxonomy" id="1695997"/>
    <lineage>
        <taxon>Bacteria</taxon>
        <taxon>Pseudomonadati</taxon>
        <taxon>Pseudomonadota</taxon>
        <taxon>Alphaproteobacteria</taxon>
        <taxon>Rhodobacterales</taxon>
        <taxon>Paracoccaceae</taxon>
        <taxon>Pseudoprimorskyibacter</taxon>
    </lineage>
</organism>
<dbReference type="EMBL" id="OMOJ01000002">
    <property type="protein sequence ID" value="SPF79823.1"/>
    <property type="molecule type" value="Genomic_DNA"/>
</dbReference>
<evidence type="ECO:0000313" key="2">
    <source>
        <dbReference type="Proteomes" id="UP000244904"/>
    </source>
</evidence>
<keyword evidence="2" id="KW-1185">Reference proteome</keyword>
<dbReference type="PANTHER" id="PTHR33835:SF1">
    <property type="entry name" value="METALLO-BETA-LACTAMASE DOMAIN-CONTAINING PROTEIN"/>
    <property type="match status" value="1"/>
</dbReference>
<dbReference type="SUPFAM" id="SSF56281">
    <property type="entry name" value="Metallo-hydrolase/oxidoreductase"/>
    <property type="match status" value="1"/>
</dbReference>
<dbReference type="InterPro" id="IPR036866">
    <property type="entry name" value="RibonucZ/Hydroxyglut_hydro"/>
</dbReference>
<accession>A0A2R8AUX2</accession>
<evidence type="ECO:0000313" key="1">
    <source>
        <dbReference type="EMBL" id="SPF79823.1"/>
    </source>
</evidence>
<dbReference type="AlphaFoldDB" id="A0A2R8AUX2"/>
<dbReference type="PANTHER" id="PTHR33835">
    <property type="entry name" value="YALI0C07656P"/>
    <property type="match status" value="1"/>
</dbReference>